<dbReference type="Proteomes" id="UP000276888">
    <property type="component" value="Chromosome"/>
</dbReference>
<sequence>MPVLVALSGVTYGACYDSGTDPDASYCTSGPLVAPGAAWFLWGLWGVVALIALVWAVRGTRRR</sequence>
<gene>
    <name evidence="2" type="ORF">CVS47_01421</name>
</gene>
<evidence type="ECO:0000256" key="1">
    <source>
        <dbReference type="SAM" id="Phobius"/>
    </source>
</evidence>
<keyword evidence="1" id="KW-0472">Membrane</keyword>
<keyword evidence="3" id="KW-1185">Reference proteome</keyword>
<protein>
    <submittedName>
        <fullName evidence="2">Uncharacterized protein</fullName>
    </submittedName>
</protein>
<evidence type="ECO:0000313" key="3">
    <source>
        <dbReference type="Proteomes" id="UP000276888"/>
    </source>
</evidence>
<dbReference type="EMBL" id="CP031423">
    <property type="protein sequence ID" value="AZS36808.1"/>
    <property type="molecule type" value="Genomic_DNA"/>
</dbReference>
<reference evidence="2 3" key="1">
    <citation type="submission" date="2018-08" db="EMBL/GenBank/DDBJ databases">
        <title>Microbacterium lemovicicum sp. nov., a bacterium isolated from a natural uranium-rich soil.</title>
        <authorList>
            <person name="ORTET P."/>
        </authorList>
    </citation>
    <scope>NUCLEOTIDE SEQUENCE [LARGE SCALE GENOMIC DNA]</scope>
    <source>
        <strain evidence="2 3">Viu22</strain>
    </source>
</reference>
<feature type="transmembrane region" description="Helical" evidence="1">
    <location>
        <begin position="37"/>
        <end position="57"/>
    </location>
</feature>
<proteinExistence type="predicted"/>
<keyword evidence="1" id="KW-1133">Transmembrane helix</keyword>
<keyword evidence="1" id="KW-0812">Transmembrane</keyword>
<evidence type="ECO:0000313" key="2">
    <source>
        <dbReference type="EMBL" id="AZS36808.1"/>
    </source>
</evidence>
<dbReference type="AlphaFoldDB" id="A0A3Q9IYE6"/>
<dbReference type="KEGG" id="mlv:CVS47_01421"/>
<organism evidence="2 3">
    <name type="scientific">Microbacterium lemovicicum</name>
    <dbReference type="NCBI Taxonomy" id="1072463"/>
    <lineage>
        <taxon>Bacteria</taxon>
        <taxon>Bacillati</taxon>
        <taxon>Actinomycetota</taxon>
        <taxon>Actinomycetes</taxon>
        <taxon>Micrococcales</taxon>
        <taxon>Microbacteriaceae</taxon>
        <taxon>Microbacterium</taxon>
    </lineage>
</organism>
<name>A0A3Q9IYE6_9MICO</name>
<accession>A0A3Q9IYE6</accession>